<dbReference type="InterPro" id="IPR011761">
    <property type="entry name" value="ATP-grasp"/>
</dbReference>
<sequence>MNKAYKILFLGDFHFGESYKEAGAKILEEHGYTHATKYLLPFIDEADHTVFNLESPIVNPKTTTSDLRGKKSYIHWADPAGTIDALKDLGVDCVSLANNHTMDYGVPGIVSSFDALTKAGISYFGAGLNNSESGQPYQISIPAEHGGGKINVFGCFQYSRVHDKDYEFYARAEKAGAQSLSQKSQLPAIHPQEINIAFPHWGSNYKWKSEAQERLAQRLVHHGFDLVLGHGSHAVQEIESLDSTPVVYSIGNGMFQSGGRYKAFEESDGIVPFGFWTMIEVAGADGVQTVTLKLYPVTADNRSNGFQPRPVDAQQFQRLLDALGEKNNGSQNLQQGSDALGSYLSLEVAARSFEQPEKLDVDFNPLLNTSIAPHIYTDAGTKKILFGMNRFSRSSGPETIALAAAQDGATLQWLDGRRALVTAGEQRFLLLGHKGTESFVGARTIGDKLATYELLDAAGVNTPKTALVASAEEAVGFQRSVGQPVVLKPRNGQKGNAVSVNLLGEEEIGQAFLDAAAYGEVIVQEQIIGTAEFRCLTSPEECVSVVRRVLPWVQGDGVSTIEQLIVKENLRRQLYPSTYDGHTPTSGTIERYLNSQNLSLDTVLERGQRRQVLNFGGLSSGAEPFEVFEDVSDSVKDSASAAVAAIPGLGWGGVDIMLDQAGEPYVIEINSDAGITGSQFPFYGVPKNVGAYLYELHRDHRAAIDPEQFPIANPQTAISGQQKLSSLLRASYRASGYEVQSVGKRLTQVRDNEGQSKWLLGCATSDDLETVQRISGEHFTIRKLLRIGKVLVPRARVIRSEKDKSFFTLGTADKVVIARRRDAWGNSENQVLTADELENLSPVGRPYVQAMYAGERYLVCATPDQTLAILADRESNDADVQKLGAIAQKATASIPKLRWGAWNVLVSAGRTMVEGLSTDPLLNEQQKLVFGDLGKVLNAI</sequence>
<evidence type="ECO:0000256" key="1">
    <source>
        <dbReference type="ARBA" id="ARBA00005662"/>
    </source>
</evidence>
<dbReference type="RefSeq" id="WP_141361983.1">
    <property type="nucleotide sequence ID" value="NZ_BAAAJL010000001.1"/>
</dbReference>
<comment type="caution">
    <text evidence="4">The sequence shown here is derived from an EMBL/GenBank/DDBJ whole genome shotgun (WGS) entry which is preliminary data.</text>
</comment>
<reference evidence="4 5" key="1">
    <citation type="submission" date="2019-06" db="EMBL/GenBank/DDBJ databases">
        <title>Whole genome shotgun sequence of Glutamicibacter uratoxydans NBRC 15515.</title>
        <authorList>
            <person name="Hosoyama A."/>
            <person name="Uohara A."/>
            <person name="Ohji S."/>
            <person name="Ichikawa N."/>
        </authorList>
    </citation>
    <scope>NUCLEOTIDE SEQUENCE [LARGE SCALE GENOMIC DNA]</scope>
    <source>
        <strain evidence="4 5">NBRC 15515</strain>
    </source>
</reference>
<dbReference type="InterPro" id="IPR019079">
    <property type="entry name" value="Capsule_synth_CapA"/>
</dbReference>
<dbReference type="Gene3D" id="3.60.21.10">
    <property type="match status" value="1"/>
</dbReference>
<organism evidence="4 5">
    <name type="scientific">Glutamicibacter uratoxydans</name>
    <name type="common">Arthrobacter uratoxydans</name>
    <dbReference type="NCBI Taxonomy" id="43667"/>
    <lineage>
        <taxon>Bacteria</taxon>
        <taxon>Bacillati</taxon>
        <taxon>Actinomycetota</taxon>
        <taxon>Actinomycetes</taxon>
        <taxon>Micrococcales</taxon>
        <taxon>Micrococcaceae</taxon>
        <taxon>Glutamicibacter</taxon>
    </lineage>
</organism>
<dbReference type="Pfam" id="PF08443">
    <property type="entry name" value="RimK"/>
    <property type="match status" value="1"/>
</dbReference>
<dbReference type="CDD" id="cd07381">
    <property type="entry name" value="MPP_CapA"/>
    <property type="match status" value="1"/>
</dbReference>
<evidence type="ECO:0000313" key="4">
    <source>
        <dbReference type="EMBL" id="GED05167.1"/>
    </source>
</evidence>
<keyword evidence="5" id="KW-1185">Reference proteome</keyword>
<feature type="domain" description="ATP-grasp" evidence="3">
    <location>
        <begin position="452"/>
        <end position="702"/>
    </location>
</feature>
<proteinExistence type="inferred from homology"/>
<gene>
    <name evidence="4" type="ORF">AUR04nite_06990</name>
</gene>
<dbReference type="GO" id="GO:0046872">
    <property type="term" value="F:metal ion binding"/>
    <property type="evidence" value="ECO:0007669"/>
    <property type="project" value="InterPro"/>
</dbReference>
<evidence type="ECO:0000313" key="5">
    <source>
        <dbReference type="Proteomes" id="UP000316612"/>
    </source>
</evidence>
<dbReference type="Gene3D" id="3.30.1490.20">
    <property type="entry name" value="ATP-grasp fold, A domain"/>
    <property type="match status" value="1"/>
</dbReference>
<dbReference type="Gene3D" id="3.30.470.20">
    <property type="entry name" value="ATP-grasp fold, B domain"/>
    <property type="match status" value="1"/>
</dbReference>
<protein>
    <recommendedName>
        <fullName evidence="3">ATP-grasp domain-containing protein</fullName>
    </recommendedName>
</protein>
<keyword evidence="2" id="KW-0547">Nucleotide-binding</keyword>
<evidence type="ECO:0000256" key="2">
    <source>
        <dbReference type="PROSITE-ProRule" id="PRU00409"/>
    </source>
</evidence>
<dbReference type="InterPro" id="IPR013815">
    <property type="entry name" value="ATP_grasp_subdomain_1"/>
</dbReference>
<dbReference type="OrthoDB" id="4960711at2"/>
<evidence type="ECO:0000259" key="3">
    <source>
        <dbReference type="PROSITE" id="PS50975"/>
    </source>
</evidence>
<dbReference type="SUPFAM" id="SSF56300">
    <property type="entry name" value="Metallo-dependent phosphatases"/>
    <property type="match status" value="1"/>
</dbReference>
<dbReference type="AlphaFoldDB" id="A0A4Y4DKL4"/>
<dbReference type="GO" id="GO:0005524">
    <property type="term" value="F:ATP binding"/>
    <property type="evidence" value="ECO:0007669"/>
    <property type="project" value="UniProtKB-UniRule"/>
</dbReference>
<dbReference type="PANTHER" id="PTHR33393:SF13">
    <property type="entry name" value="PGA BIOSYNTHESIS PROTEIN CAPA"/>
    <property type="match status" value="1"/>
</dbReference>
<dbReference type="PROSITE" id="PS50975">
    <property type="entry name" value="ATP_GRASP"/>
    <property type="match status" value="1"/>
</dbReference>
<name>A0A4Y4DKL4_GLUUR</name>
<dbReference type="SMART" id="SM00854">
    <property type="entry name" value="PGA_cap"/>
    <property type="match status" value="1"/>
</dbReference>
<keyword evidence="2" id="KW-0067">ATP-binding</keyword>
<dbReference type="InterPro" id="IPR013651">
    <property type="entry name" value="ATP-grasp_RimK-type"/>
</dbReference>
<dbReference type="InterPro" id="IPR029052">
    <property type="entry name" value="Metallo-depent_PP-like"/>
</dbReference>
<dbReference type="PANTHER" id="PTHR33393">
    <property type="entry name" value="POLYGLUTAMINE SYNTHESIS ACCESSORY PROTEIN RV0574C-RELATED"/>
    <property type="match status" value="1"/>
</dbReference>
<accession>A0A4Y4DKL4</accession>
<comment type="similarity">
    <text evidence="1">Belongs to the CapA family.</text>
</comment>
<dbReference type="InterPro" id="IPR052169">
    <property type="entry name" value="CW_Biosynth-Accessory"/>
</dbReference>
<dbReference type="Pfam" id="PF09587">
    <property type="entry name" value="PGA_cap"/>
    <property type="match status" value="1"/>
</dbReference>
<dbReference type="EMBL" id="BJNY01000003">
    <property type="protein sequence ID" value="GED05167.1"/>
    <property type="molecule type" value="Genomic_DNA"/>
</dbReference>
<dbReference type="Proteomes" id="UP000316612">
    <property type="component" value="Unassembled WGS sequence"/>
</dbReference>
<dbReference type="SUPFAM" id="SSF56059">
    <property type="entry name" value="Glutathione synthetase ATP-binding domain-like"/>
    <property type="match status" value="1"/>
</dbReference>